<evidence type="ECO:0000256" key="6">
    <source>
        <dbReference type="PROSITE-ProRule" id="PRU00723"/>
    </source>
</evidence>
<evidence type="ECO:0000259" key="8">
    <source>
        <dbReference type="PROSITE" id="PS50103"/>
    </source>
</evidence>
<sequence>MSFASKPDVVCKYYLQGQCKFGANCRFAHPAGQGSSAGTGTFRNQTWTAKDAKPTLFDADSIRKDLTQGIDRPLYPLSSYGPGKCVPCVIDGLDHSPEELRVAAWTATREAGGVEGYKAHEKQLIDAAQALIGSAGSTGAITLDEAKRVWNAVDEQGNPPANGQAEAKSRLRDRLQSATPTPVFGANTASTSTFGASSFGSSQPTQTSAFGGSSFVKPGTGAFGSNSTSGAFGGGGTTNPFGGSSSAFGGGSTSQPNAFGAPAQTTGSAFGSSTGGTSFGQSGFGAKPAFGQSAFGSSTAAPTTTPAFGSSASSSAFGQSGFGTSAAAAAPGFGQSGFGAKPSGSAFGTSASTGGGGAFGAFANKSASFGGTGTGNTTSAFGAPATGTSAFGSGTSGNTSSFGSTGFGAFANKSTSFGGQSSTGSAFGSGTNNPNPGGLFVQTATSNNNNNNNGAEGMDSDTPTTTQPPTSAFGQPAPSTTSAFGQTQQPSTTSAFGQTQPTSAFGSSTFGAKSAFGTTPSATSAFGTTPSTTSAFGNTTSTNTGSAFGTTAKPSAFGSTAAKPSAFGATSAFGSSSGPGFNSAFGESKPNPSDRDVYAALLPDDYVKTLSEGILNAFKADKFELGSIPECVPPLEMRW</sequence>
<dbReference type="EMBL" id="CAJMWY010001577">
    <property type="protein sequence ID" value="CAE6470768.1"/>
    <property type="molecule type" value="Genomic_DNA"/>
</dbReference>
<dbReference type="PANTHER" id="PTHR46527">
    <property type="entry name" value="NUCLEOPORIN-LIKE PROTEIN 2"/>
    <property type="match status" value="1"/>
</dbReference>
<evidence type="ECO:0000256" key="7">
    <source>
        <dbReference type="SAM" id="MobiDB-lite"/>
    </source>
</evidence>
<evidence type="ECO:0000313" key="9">
    <source>
        <dbReference type="EMBL" id="CAE6470768.1"/>
    </source>
</evidence>
<evidence type="ECO:0000313" key="10">
    <source>
        <dbReference type="Proteomes" id="UP000663861"/>
    </source>
</evidence>
<feature type="zinc finger region" description="C3H1-type" evidence="6">
    <location>
        <begin position="5"/>
        <end position="32"/>
    </location>
</feature>
<comment type="caution">
    <text evidence="9">The sequence shown here is derived from an EMBL/GenBank/DDBJ whole genome shotgun (WGS) entry which is preliminary data.</text>
</comment>
<dbReference type="GO" id="GO:0005634">
    <property type="term" value="C:nucleus"/>
    <property type="evidence" value="ECO:0007669"/>
    <property type="project" value="UniProtKB-SubCell"/>
</dbReference>
<evidence type="ECO:0000256" key="2">
    <source>
        <dbReference type="ARBA" id="ARBA00022723"/>
    </source>
</evidence>
<evidence type="ECO:0000256" key="5">
    <source>
        <dbReference type="ARBA" id="ARBA00023242"/>
    </source>
</evidence>
<feature type="compositionally biased region" description="Polar residues" evidence="7">
    <location>
        <begin position="477"/>
        <end position="504"/>
    </location>
</feature>
<feature type="compositionally biased region" description="Low complexity" evidence="7">
    <location>
        <begin position="238"/>
        <end position="247"/>
    </location>
</feature>
<feature type="domain" description="C3H1-type" evidence="8">
    <location>
        <begin position="5"/>
        <end position="32"/>
    </location>
</feature>
<feature type="compositionally biased region" description="Low complexity" evidence="7">
    <location>
        <begin position="418"/>
        <end position="431"/>
    </location>
</feature>
<dbReference type="Gene3D" id="4.10.1000.10">
    <property type="entry name" value="Zinc finger, CCCH-type"/>
    <property type="match status" value="1"/>
</dbReference>
<dbReference type="AlphaFoldDB" id="A0A8H3BYX4"/>
<feature type="region of interest" description="Disordered" evidence="7">
    <location>
        <begin position="234"/>
        <end position="274"/>
    </location>
</feature>
<feature type="region of interest" description="Disordered" evidence="7">
    <location>
        <begin position="154"/>
        <end position="174"/>
    </location>
</feature>
<reference evidence="9" key="1">
    <citation type="submission" date="2021-01" db="EMBL/GenBank/DDBJ databases">
        <authorList>
            <person name="Kaushik A."/>
        </authorList>
    </citation>
    <scope>NUCLEOTIDE SEQUENCE</scope>
    <source>
        <strain evidence="9">AG4-RS23</strain>
    </source>
</reference>
<dbReference type="InterPro" id="IPR041367">
    <property type="entry name" value="Znf-CCCH_4"/>
</dbReference>
<dbReference type="SMART" id="SM00356">
    <property type="entry name" value="ZnF_C3H1"/>
    <property type="match status" value="1"/>
</dbReference>
<evidence type="ECO:0000256" key="1">
    <source>
        <dbReference type="ARBA" id="ARBA00004123"/>
    </source>
</evidence>
<proteinExistence type="predicted"/>
<keyword evidence="4 6" id="KW-0862">Zinc</keyword>
<dbReference type="Proteomes" id="UP000663861">
    <property type="component" value="Unassembled WGS sequence"/>
</dbReference>
<dbReference type="InterPro" id="IPR000571">
    <property type="entry name" value="Znf_CCCH"/>
</dbReference>
<protein>
    <recommendedName>
        <fullName evidence="8">C3H1-type domain-containing protein</fullName>
    </recommendedName>
</protein>
<dbReference type="PANTHER" id="PTHR46527:SF1">
    <property type="entry name" value="NUCLEOPORIN NUP42"/>
    <property type="match status" value="1"/>
</dbReference>
<feature type="compositionally biased region" description="Low complexity" evidence="7">
    <location>
        <begin position="573"/>
        <end position="586"/>
    </location>
</feature>
<dbReference type="GO" id="GO:0008270">
    <property type="term" value="F:zinc ion binding"/>
    <property type="evidence" value="ECO:0007669"/>
    <property type="project" value="UniProtKB-KW"/>
</dbReference>
<dbReference type="Pfam" id="PF18044">
    <property type="entry name" value="zf-CCCH_4"/>
    <property type="match status" value="1"/>
</dbReference>
<comment type="subcellular location">
    <subcellularLocation>
        <location evidence="1">Nucleus</location>
    </subcellularLocation>
</comment>
<dbReference type="InterPro" id="IPR036855">
    <property type="entry name" value="Znf_CCCH_sf"/>
</dbReference>
<keyword evidence="2 6" id="KW-0479">Metal-binding</keyword>
<evidence type="ECO:0000256" key="3">
    <source>
        <dbReference type="ARBA" id="ARBA00022771"/>
    </source>
</evidence>
<evidence type="ECO:0000256" key="4">
    <source>
        <dbReference type="ARBA" id="ARBA00022833"/>
    </source>
</evidence>
<dbReference type="SUPFAM" id="SSF90229">
    <property type="entry name" value="CCCH zinc finger"/>
    <property type="match status" value="1"/>
</dbReference>
<organism evidence="9 10">
    <name type="scientific">Rhizoctonia solani</name>
    <dbReference type="NCBI Taxonomy" id="456999"/>
    <lineage>
        <taxon>Eukaryota</taxon>
        <taxon>Fungi</taxon>
        <taxon>Dikarya</taxon>
        <taxon>Basidiomycota</taxon>
        <taxon>Agaricomycotina</taxon>
        <taxon>Agaricomycetes</taxon>
        <taxon>Cantharellales</taxon>
        <taxon>Ceratobasidiaceae</taxon>
        <taxon>Rhizoctonia</taxon>
    </lineage>
</organism>
<feature type="region of interest" description="Disordered" evidence="7">
    <location>
        <begin position="418"/>
        <end position="504"/>
    </location>
</feature>
<keyword evidence="3 6" id="KW-0863">Zinc-finger</keyword>
<dbReference type="PROSITE" id="PS50103">
    <property type="entry name" value="ZF_C3H1"/>
    <property type="match status" value="1"/>
</dbReference>
<accession>A0A8H3BYX4</accession>
<gene>
    <name evidence="9" type="ORF">RDB_LOCUS82070</name>
</gene>
<feature type="compositionally biased region" description="Low complexity" evidence="7">
    <location>
        <begin position="263"/>
        <end position="272"/>
    </location>
</feature>
<feature type="region of interest" description="Disordered" evidence="7">
    <location>
        <begin position="573"/>
        <end position="596"/>
    </location>
</feature>
<dbReference type="InterPro" id="IPR051767">
    <property type="entry name" value="Nucleoporin_NUP42"/>
</dbReference>
<name>A0A8H3BYX4_9AGAM</name>
<keyword evidence="5" id="KW-0539">Nucleus</keyword>